<dbReference type="Gene3D" id="1.10.10.2840">
    <property type="entry name" value="PucR C-terminal helix-turn-helix domain"/>
    <property type="match status" value="1"/>
</dbReference>
<dbReference type="Pfam" id="PF13556">
    <property type="entry name" value="HTH_30"/>
    <property type="match status" value="1"/>
</dbReference>
<comment type="caution">
    <text evidence="2">The sequence shown here is derived from an EMBL/GenBank/DDBJ whole genome shotgun (WGS) entry which is preliminary data.</text>
</comment>
<dbReference type="PANTHER" id="PTHR33744:SF7">
    <property type="entry name" value="PUCR FAMILY TRANSCRIPTIONAL REGULATOR"/>
    <property type="match status" value="1"/>
</dbReference>
<sequence>MHHVVAKLDALDPEAGAAIRVIARFDELVEGHAGLGPILAAAATLTGSPARLIDERFAVALRADLDGRVERDGGPIDPRWIGAPLVPGGRPALWLERVGRHSLIEAMVLDRVAFAAREVLHRTRDAAGRSAGPFSDDPAAVEVLLDSAASESDRLHAARLLHLPEGADLRAVASADGSGRIVAAAKGDGDAAARTRRWEALGRTGIGPAVPLLELPRSWDRARTALRYAAEGTDEDPGPGVVLFEELGTLALLADALDPASPPDDVRALEKAARSGAWVLRTLVEFTSHTSLRLAAAALYVHHSTLKGRLTSIEHSLGFPVHEPQGRLRVQLALAARRLLLHPVAR</sequence>
<protein>
    <submittedName>
        <fullName evidence="2">Helix-turn-helix domain-containing protein</fullName>
    </submittedName>
</protein>
<proteinExistence type="predicted"/>
<feature type="domain" description="PucR C-terminal helix-turn-helix" evidence="1">
    <location>
        <begin position="280"/>
        <end position="336"/>
    </location>
</feature>
<name>A0ABU4FDE1_9ACTN</name>
<dbReference type="PANTHER" id="PTHR33744">
    <property type="entry name" value="CARBOHYDRATE DIACID REGULATOR"/>
    <property type="match status" value="1"/>
</dbReference>
<reference evidence="2 3" key="1">
    <citation type="submission" date="2023-10" db="EMBL/GenBank/DDBJ databases">
        <title>Characterization of rhizosphere-enriched actinobacteria from wheat plants lab-grown on chernevaya soil.</title>
        <authorList>
            <person name="Tikhonova E.N."/>
            <person name="Konopkin A."/>
            <person name="Kravchenko I.K."/>
        </authorList>
    </citation>
    <scope>NUCLEOTIDE SEQUENCE [LARGE SCALE GENOMIC DNA]</scope>
    <source>
        <strain evidence="2 3">RR29</strain>
    </source>
</reference>
<dbReference type="InterPro" id="IPR025736">
    <property type="entry name" value="PucR_C-HTH_dom"/>
</dbReference>
<organism evidence="2 3">
    <name type="scientific">Streptomyces prunicolor</name>
    <dbReference type="NCBI Taxonomy" id="67348"/>
    <lineage>
        <taxon>Bacteria</taxon>
        <taxon>Bacillati</taxon>
        <taxon>Actinomycetota</taxon>
        <taxon>Actinomycetes</taxon>
        <taxon>Kitasatosporales</taxon>
        <taxon>Streptomycetaceae</taxon>
        <taxon>Streptomyces</taxon>
    </lineage>
</organism>
<gene>
    <name evidence="2" type="ORF">R5A26_15180</name>
</gene>
<accession>A0ABU4FDE1</accession>
<dbReference type="InterPro" id="IPR042070">
    <property type="entry name" value="PucR_C-HTH_sf"/>
</dbReference>
<keyword evidence="3" id="KW-1185">Reference proteome</keyword>
<dbReference type="RefSeq" id="WP_317771660.1">
    <property type="nucleotide sequence ID" value="NZ_JAWMAJ010000042.1"/>
</dbReference>
<dbReference type="InterPro" id="IPR051448">
    <property type="entry name" value="CdaR-like_regulators"/>
</dbReference>
<evidence type="ECO:0000259" key="1">
    <source>
        <dbReference type="Pfam" id="PF13556"/>
    </source>
</evidence>
<evidence type="ECO:0000313" key="2">
    <source>
        <dbReference type="EMBL" id="MDV7217295.1"/>
    </source>
</evidence>
<evidence type="ECO:0000313" key="3">
    <source>
        <dbReference type="Proteomes" id="UP001187346"/>
    </source>
</evidence>
<dbReference type="Proteomes" id="UP001187346">
    <property type="component" value="Unassembled WGS sequence"/>
</dbReference>
<dbReference type="EMBL" id="JAWMAJ010000042">
    <property type="protein sequence ID" value="MDV7217295.1"/>
    <property type="molecule type" value="Genomic_DNA"/>
</dbReference>